<reference evidence="3 4" key="1">
    <citation type="journal article" date="2019" name="Int. J. Syst. Evol. Microbiol.">
        <title>The Global Catalogue of Microorganisms (GCM) 10K type strain sequencing project: providing services to taxonomists for standard genome sequencing and annotation.</title>
        <authorList>
            <consortium name="The Broad Institute Genomics Platform"/>
            <consortium name="The Broad Institute Genome Sequencing Center for Infectious Disease"/>
            <person name="Wu L."/>
            <person name="Ma J."/>
        </authorList>
    </citation>
    <scope>NUCLEOTIDE SEQUENCE [LARGE SCALE GENOMIC DNA]</scope>
    <source>
        <strain evidence="3 4">WLHS5</strain>
    </source>
</reference>
<dbReference type="AlphaFoldDB" id="A0ABD5PRK1"/>
<dbReference type="InterPro" id="IPR055713">
    <property type="entry name" value="DUF7289"/>
</dbReference>
<keyword evidence="2" id="KW-0472">Membrane</keyword>
<feature type="transmembrane region" description="Helical" evidence="2">
    <location>
        <begin position="20"/>
        <end position="44"/>
    </location>
</feature>
<organism evidence="3 4">
    <name type="scientific">Halosolutus amylolyticus</name>
    <dbReference type="NCBI Taxonomy" id="2932267"/>
    <lineage>
        <taxon>Archaea</taxon>
        <taxon>Methanobacteriati</taxon>
        <taxon>Methanobacteriota</taxon>
        <taxon>Stenosarchaea group</taxon>
        <taxon>Halobacteria</taxon>
        <taxon>Halobacteriales</taxon>
        <taxon>Natrialbaceae</taxon>
        <taxon>Halosolutus</taxon>
    </lineage>
</organism>
<evidence type="ECO:0000313" key="3">
    <source>
        <dbReference type="EMBL" id="MFC4542566.1"/>
    </source>
</evidence>
<name>A0ABD5PRK1_9EURY</name>
<keyword evidence="4" id="KW-1185">Reference proteome</keyword>
<dbReference type="Gene3D" id="2.160.20.110">
    <property type="match status" value="1"/>
</dbReference>
<evidence type="ECO:0000256" key="1">
    <source>
        <dbReference type="SAM" id="MobiDB-lite"/>
    </source>
</evidence>
<evidence type="ECO:0000256" key="2">
    <source>
        <dbReference type="SAM" id="Phobius"/>
    </source>
</evidence>
<comment type="caution">
    <text evidence="3">The sequence shown here is derived from an EMBL/GenBank/DDBJ whole genome shotgun (WGS) entry which is preliminary data.</text>
</comment>
<proteinExistence type="predicted"/>
<protein>
    <submittedName>
        <fullName evidence="3">Uncharacterized protein</fullName>
    </submittedName>
</protein>
<feature type="compositionally biased region" description="Acidic residues" evidence="1">
    <location>
        <begin position="1081"/>
        <end position="1093"/>
    </location>
</feature>
<keyword evidence="2" id="KW-0812">Transmembrane</keyword>
<feature type="region of interest" description="Disordered" evidence="1">
    <location>
        <begin position="1050"/>
        <end position="1093"/>
    </location>
</feature>
<dbReference type="Proteomes" id="UP001595898">
    <property type="component" value="Unassembled WGS sequence"/>
</dbReference>
<dbReference type="EMBL" id="JBHSFA010000007">
    <property type="protein sequence ID" value="MFC4542566.1"/>
    <property type="molecule type" value="Genomic_DNA"/>
</dbReference>
<dbReference type="RefSeq" id="WP_250140736.1">
    <property type="nucleotide sequence ID" value="NZ_JALIQP010000002.1"/>
</dbReference>
<gene>
    <name evidence="3" type="ORF">ACFO5R_11615</name>
</gene>
<evidence type="ECO:0000313" key="4">
    <source>
        <dbReference type="Proteomes" id="UP001595898"/>
    </source>
</evidence>
<dbReference type="Pfam" id="PF23960">
    <property type="entry name" value="DUF7289"/>
    <property type="match status" value="1"/>
</dbReference>
<keyword evidence="2" id="KW-1133">Transmembrane helix</keyword>
<accession>A0ABD5PRK1</accession>
<sequence length="1093" mass="119331">MWQNWRGSGDDTDRGVSPIVGITLLFGMVFVGAILVFVMGSAMFDTVGSEVDREKVHLCMGEADHRLGTVVATRTEQPMAFDDPDCQPEVVEEGALEITWFNSSDEDPDWDNESRTVSEDLGALKFELDDRTIAHQGGGIWERTDSGARVVKAPNVGFDGNETLQLDFMQLDSVEAAGSQSKAQHDYESGSSAVENLTSAVETSDGEDFALRIESRYAEAWERHLEREAEGVDKWNVSVTRKDDEVVMKVEDIGDVPADPHFLIDRDYGLTTHDEGYPHAIENNRVEQGDRFRINASLTNYGDTESDVEATISIWNESELVEERTIESKNEYDTGESVFTGEHEKWDNNHFFHVGSEGEHGIDLTPGEEYTYDVETGPGGDSLVERGTFLVVDEPPEFAIQNVDIDGPVTPRESLTVDARIKNQGEQHKQFVWLEGFDGNVVDIGELELDRNEQKTVTLEWGSVDVPAEPDEAEITVGTETDSETVDVDIDPLLEVSDIEVLDDPVEEGDPVTVRADIEAIGGETEQDVVLEGFDGTEVDRRSVTVSGSETVTLQYDDVGEPTGRVTVRTDDDEMEEVVVVDRDGPVCGAVSYDGSGTGSDPYQVSTVDELQCIDDQGLDAHYELVDDIDAHGTEYWNDGAGFEPIGDQWFWGNEFAGDFDGNGHAIKGLHIHRPDENFVGLFAINEYFDDSGPGVGEGSKIHDLRLENVSVHGQQVTGGLIGAAGGVIENVRVSGEVTAEYQEVGGIAGSAHNADLDNRLVSEATVKGGVPAAATHEVYHPWGADNMGIGGIVGSTGYNTEVSTAYSLADVEGPFAVGGIVGWTSDFASDNEQMYWAEGDIELTADPWEIEDYLNWMGRPVHSADNTGGAIFGRGDDANDGFDDSVYYNVDDHESAFGEHVIGEQIDVTGRHTHEMQGLNATDPGKLGNLHYEEDGGPWVAIPDTYPRFAWELEAEGVFEVEIDDIEEDVTAGETATIDVTVTSRYQDRDEESVTQTITLTNPDGQIVDTEQVTLESSLDEDDEKEISLVWQTDFGDDGVGNVTVRSDDREDSAQIEIDSIDDRTGESDSSVDDIVGGDSEIDIDVDAVEVS</sequence>